<keyword evidence="3" id="KW-1185">Reference proteome</keyword>
<gene>
    <name evidence="2" type="ORF">GCM10008955_33750</name>
</gene>
<name>A0ABQ2F056_9DEIO</name>
<comment type="caution">
    <text evidence="2">The sequence shown here is derived from an EMBL/GenBank/DDBJ whole genome shotgun (WGS) entry which is preliminary data.</text>
</comment>
<accession>A0ABQ2F056</accession>
<evidence type="ECO:0000313" key="3">
    <source>
        <dbReference type="Proteomes" id="UP000647587"/>
    </source>
</evidence>
<reference evidence="3" key="1">
    <citation type="journal article" date="2019" name="Int. J. Syst. Evol. Microbiol.">
        <title>The Global Catalogue of Microorganisms (GCM) 10K type strain sequencing project: providing services to taxonomists for standard genome sequencing and annotation.</title>
        <authorList>
            <consortium name="The Broad Institute Genomics Platform"/>
            <consortium name="The Broad Institute Genome Sequencing Center for Infectious Disease"/>
            <person name="Wu L."/>
            <person name="Ma J."/>
        </authorList>
    </citation>
    <scope>NUCLEOTIDE SEQUENCE [LARGE SCALE GENOMIC DNA]</scope>
    <source>
        <strain evidence="3">JCM 30331</strain>
    </source>
</reference>
<organism evidence="2 3">
    <name type="scientific">Deinococcus malanensis</name>
    <dbReference type="NCBI Taxonomy" id="1706855"/>
    <lineage>
        <taxon>Bacteria</taxon>
        <taxon>Thermotogati</taxon>
        <taxon>Deinococcota</taxon>
        <taxon>Deinococci</taxon>
        <taxon>Deinococcales</taxon>
        <taxon>Deinococcaceae</taxon>
        <taxon>Deinococcus</taxon>
    </lineage>
</organism>
<evidence type="ECO:0000313" key="2">
    <source>
        <dbReference type="EMBL" id="GGK37084.1"/>
    </source>
</evidence>
<dbReference type="EMBL" id="BMPP01000016">
    <property type="protein sequence ID" value="GGK37084.1"/>
    <property type="molecule type" value="Genomic_DNA"/>
</dbReference>
<evidence type="ECO:0000256" key="1">
    <source>
        <dbReference type="SAM" id="MobiDB-lite"/>
    </source>
</evidence>
<dbReference type="Proteomes" id="UP000647587">
    <property type="component" value="Unassembled WGS sequence"/>
</dbReference>
<protein>
    <submittedName>
        <fullName evidence="2">Uncharacterized protein</fullName>
    </submittedName>
</protein>
<sequence length="100" mass="10712">MRRTGYDDGLAIEADDHGRTIASEGDGPLILQGGVKGMGMPPSCHHRSPNDTPAWRALAADTVTVAVQLRAVPGLPGPDRRSPGRTQRGTVRGHDRRPLR</sequence>
<proteinExistence type="predicted"/>
<feature type="region of interest" description="Disordered" evidence="1">
    <location>
        <begin position="71"/>
        <end position="100"/>
    </location>
</feature>